<sequence length="61" mass="5910">MGSGACAGIPAGSARVVWRVRSQGAGAPSWRSHVGGSATRRACVPDGGRPAGIPAQAPGQG</sequence>
<evidence type="ECO:0000313" key="2">
    <source>
        <dbReference type="EMBL" id="ELS53937.1"/>
    </source>
</evidence>
<organism evidence="2 3">
    <name type="scientific">Streptomyces viridochromogenes Tue57</name>
    <dbReference type="NCBI Taxonomy" id="1160705"/>
    <lineage>
        <taxon>Bacteria</taxon>
        <taxon>Bacillati</taxon>
        <taxon>Actinomycetota</taxon>
        <taxon>Actinomycetes</taxon>
        <taxon>Kitasatosporales</taxon>
        <taxon>Streptomycetaceae</taxon>
        <taxon>Streptomyces</taxon>
    </lineage>
</organism>
<protein>
    <submittedName>
        <fullName evidence="2">Uncharacterized protein</fullName>
    </submittedName>
</protein>
<accession>L8PEY3</accession>
<dbReference type="PATRIC" id="fig|1160705.3.peg.5043"/>
<feature type="region of interest" description="Disordered" evidence="1">
    <location>
        <begin position="25"/>
        <end position="61"/>
    </location>
</feature>
<evidence type="ECO:0000313" key="3">
    <source>
        <dbReference type="Proteomes" id="UP000011205"/>
    </source>
</evidence>
<name>L8PEY3_STRVR</name>
<dbReference type="AlphaFoldDB" id="L8PEY3"/>
<proteinExistence type="predicted"/>
<reference evidence="2 3" key="1">
    <citation type="journal article" date="2013" name="Genome Announc.">
        <title>Draft Genome Sequence of Streptomyces viridochromogenes Strain Tu57, Producer of Avilamycin.</title>
        <authorList>
            <person name="Gruning B.A."/>
            <person name="Erxleben A."/>
            <person name="Hahnlein A."/>
            <person name="Gunther S."/>
        </authorList>
    </citation>
    <scope>NUCLEOTIDE SEQUENCE [LARGE SCALE GENOMIC DNA]</scope>
    <source>
        <strain evidence="2 3">Tue57</strain>
    </source>
</reference>
<comment type="caution">
    <text evidence="2">The sequence shown here is derived from an EMBL/GenBank/DDBJ whole genome shotgun (WGS) entry which is preliminary data.</text>
</comment>
<dbReference type="EMBL" id="AMLP01000151">
    <property type="protein sequence ID" value="ELS53937.1"/>
    <property type="molecule type" value="Genomic_DNA"/>
</dbReference>
<dbReference type="Proteomes" id="UP000011205">
    <property type="component" value="Unassembled WGS sequence"/>
</dbReference>
<evidence type="ECO:0000256" key="1">
    <source>
        <dbReference type="SAM" id="MobiDB-lite"/>
    </source>
</evidence>
<gene>
    <name evidence="2" type="ORF">STVIR_5101</name>
</gene>